<dbReference type="OrthoDB" id="4332523at2"/>
<dbReference type="RefSeq" id="WP_156691221.1">
    <property type="nucleotide sequence ID" value="NZ_CP034279.1"/>
</dbReference>
<organism evidence="3 4">
    <name type="scientific">Streptomyces ficellus</name>
    <dbReference type="NCBI Taxonomy" id="1977088"/>
    <lineage>
        <taxon>Bacteria</taxon>
        <taxon>Bacillati</taxon>
        <taxon>Actinomycetota</taxon>
        <taxon>Actinomycetes</taxon>
        <taxon>Kitasatosporales</taxon>
        <taxon>Streptomycetaceae</taxon>
        <taxon>Streptomyces</taxon>
    </lineage>
</organism>
<keyword evidence="4" id="KW-1185">Reference proteome</keyword>
<proteinExistence type="predicted"/>
<protein>
    <recommendedName>
        <fullName evidence="5">Lipoprotein</fullName>
    </recommendedName>
</protein>
<reference evidence="3 4" key="1">
    <citation type="submission" date="2018-12" db="EMBL/GenBank/DDBJ databases">
        <title>Complete genome sequence of Streptomyces ficellus NRRL8067, the producer of ficellomycin, feldamycin and nojirimycin.</title>
        <authorList>
            <person name="Zhang H."/>
            <person name="Yue R."/>
            <person name="Liu Y."/>
            <person name="Li M."/>
            <person name="Mu H."/>
            <person name="Zhang J."/>
        </authorList>
    </citation>
    <scope>NUCLEOTIDE SEQUENCE [LARGE SCALE GENOMIC DNA]</scope>
    <source>
        <strain evidence="3 4">NRRL 8067</strain>
    </source>
</reference>
<sequence length="185" mass="17737">MRAIGAASAALLGAAALALTAPAPAVASGKYAPGDFAISPSTVQPGGRVVLTAPGCSGTAMASSGVFDTVTIPAGRSATATVDWDARRGAVYTVSFTCAGGAPGTVDLTIAPATSTPTTSSTAAPTVTATRTVASTAPSQGVRGGVGGSIGGLNAGELAAGTGLVVAAATGLIFVLRRRADNRRH</sequence>
<feature type="transmembrane region" description="Helical" evidence="1">
    <location>
        <begin position="158"/>
        <end position="176"/>
    </location>
</feature>
<feature type="chain" id="PRO_5026177216" description="Lipoprotein" evidence="2">
    <location>
        <begin position="28"/>
        <end position="185"/>
    </location>
</feature>
<evidence type="ECO:0000313" key="4">
    <source>
        <dbReference type="Proteomes" id="UP000422572"/>
    </source>
</evidence>
<evidence type="ECO:0000256" key="2">
    <source>
        <dbReference type="SAM" id="SignalP"/>
    </source>
</evidence>
<keyword evidence="1" id="KW-1133">Transmembrane helix</keyword>
<evidence type="ECO:0000313" key="3">
    <source>
        <dbReference type="EMBL" id="QGV77402.1"/>
    </source>
</evidence>
<name>A0A6I6FB60_9ACTN</name>
<keyword evidence="1" id="KW-0812">Transmembrane</keyword>
<accession>A0A6I6FB60</accession>
<gene>
    <name evidence="3" type="ORF">EIZ62_03385</name>
</gene>
<dbReference type="Proteomes" id="UP000422572">
    <property type="component" value="Chromosome"/>
</dbReference>
<keyword evidence="2" id="KW-0732">Signal</keyword>
<dbReference type="EMBL" id="CP034279">
    <property type="protein sequence ID" value="QGV77402.1"/>
    <property type="molecule type" value="Genomic_DNA"/>
</dbReference>
<feature type="signal peptide" evidence="2">
    <location>
        <begin position="1"/>
        <end position="27"/>
    </location>
</feature>
<keyword evidence="1" id="KW-0472">Membrane</keyword>
<dbReference type="AlphaFoldDB" id="A0A6I6FB60"/>
<evidence type="ECO:0000256" key="1">
    <source>
        <dbReference type="SAM" id="Phobius"/>
    </source>
</evidence>
<evidence type="ECO:0008006" key="5">
    <source>
        <dbReference type="Google" id="ProtNLM"/>
    </source>
</evidence>
<dbReference type="KEGG" id="sfic:EIZ62_03385"/>